<dbReference type="AlphaFoldDB" id="A0A2Z6NTK2"/>
<reference evidence="3" key="1">
    <citation type="journal article" date="2017" name="Front. Plant Sci.">
        <title>Climate Clever Clovers: New Paradigm to Reduce the Environmental Footprint of Ruminants by Breeding Low Methanogenic Forages Utilizing Haplotype Variation.</title>
        <authorList>
            <person name="Kaur P."/>
            <person name="Appels R."/>
            <person name="Bayer P.E."/>
            <person name="Keeble-Gagnere G."/>
            <person name="Wang J."/>
            <person name="Hirakawa H."/>
            <person name="Shirasawa K."/>
            <person name="Vercoe P."/>
            <person name="Stefanova K."/>
            <person name="Durmic Z."/>
            <person name="Nichols P."/>
            <person name="Revell C."/>
            <person name="Isobe S.N."/>
            <person name="Edwards D."/>
            <person name="Erskine W."/>
        </authorList>
    </citation>
    <scope>NUCLEOTIDE SEQUENCE [LARGE SCALE GENOMIC DNA]</scope>
    <source>
        <strain evidence="3">cv. Daliak</strain>
    </source>
</reference>
<dbReference type="PANTHER" id="PTHR35719">
    <property type="entry name" value="OS01G0680600 PROTEIN"/>
    <property type="match status" value="1"/>
</dbReference>
<dbReference type="PANTHER" id="PTHR35719:SF2">
    <property type="entry name" value="ABC TRANSMEMBRANE TYPE-1 DOMAIN-CONTAINING PROTEIN"/>
    <property type="match status" value="1"/>
</dbReference>
<organism evidence="2 3">
    <name type="scientific">Trifolium subterraneum</name>
    <name type="common">Subterranean clover</name>
    <dbReference type="NCBI Taxonomy" id="3900"/>
    <lineage>
        <taxon>Eukaryota</taxon>
        <taxon>Viridiplantae</taxon>
        <taxon>Streptophyta</taxon>
        <taxon>Embryophyta</taxon>
        <taxon>Tracheophyta</taxon>
        <taxon>Spermatophyta</taxon>
        <taxon>Magnoliopsida</taxon>
        <taxon>eudicotyledons</taxon>
        <taxon>Gunneridae</taxon>
        <taxon>Pentapetalae</taxon>
        <taxon>rosids</taxon>
        <taxon>fabids</taxon>
        <taxon>Fabales</taxon>
        <taxon>Fabaceae</taxon>
        <taxon>Papilionoideae</taxon>
        <taxon>50 kb inversion clade</taxon>
        <taxon>NPAAA clade</taxon>
        <taxon>Hologalegina</taxon>
        <taxon>IRL clade</taxon>
        <taxon>Trifolieae</taxon>
        <taxon>Trifolium</taxon>
    </lineage>
</organism>
<feature type="compositionally biased region" description="Basic residues" evidence="1">
    <location>
        <begin position="27"/>
        <end position="38"/>
    </location>
</feature>
<evidence type="ECO:0000313" key="3">
    <source>
        <dbReference type="Proteomes" id="UP000242715"/>
    </source>
</evidence>
<dbReference type="OrthoDB" id="785439at2759"/>
<gene>
    <name evidence="2" type="ORF">TSUD_18230</name>
</gene>
<feature type="compositionally biased region" description="Basic residues" evidence="1">
    <location>
        <begin position="94"/>
        <end position="105"/>
    </location>
</feature>
<evidence type="ECO:0000313" key="2">
    <source>
        <dbReference type="EMBL" id="GAU39642.1"/>
    </source>
</evidence>
<name>A0A2Z6NTK2_TRISU</name>
<sequence>MALAIPLGQSALALAFEKLWGQTESKPKRKYRTKRKRRNVNDSIIEDEPEENQNTNTRKARMQSWAVENDGLDASGSPNAPSYGGWDDLERPRQATRRSQTRKGSQRGPMEGARNSLLHSELEV</sequence>
<evidence type="ECO:0000256" key="1">
    <source>
        <dbReference type="SAM" id="MobiDB-lite"/>
    </source>
</evidence>
<protein>
    <submittedName>
        <fullName evidence="2">Uncharacterized protein</fullName>
    </submittedName>
</protein>
<keyword evidence="3" id="KW-1185">Reference proteome</keyword>
<feature type="region of interest" description="Disordered" evidence="1">
    <location>
        <begin position="23"/>
        <end position="124"/>
    </location>
</feature>
<accession>A0A2Z6NTK2</accession>
<proteinExistence type="predicted"/>
<dbReference type="Proteomes" id="UP000242715">
    <property type="component" value="Unassembled WGS sequence"/>
</dbReference>
<dbReference type="EMBL" id="DF973771">
    <property type="protein sequence ID" value="GAU39642.1"/>
    <property type="molecule type" value="Genomic_DNA"/>
</dbReference>